<accession>A0AAV7JBS2</accession>
<dbReference type="Proteomes" id="UP001165289">
    <property type="component" value="Unassembled WGS sequence"/>
</dbReference>
<proteinExistence type="predicted"/>
<gene>
    <name evidence="2" type="ORF">LOD99_9451</name>
</gene>
<evidence type="ECO:0000313" key="2">
    <source>
        <dbReference type="EMBL" id="KAI6646173.1"/>
    </source>
</evidence>
<evidence type="ECO:0000256" key="1">
    <source>
        <dbReference type="SAM" id="MobiDB-lite"/>
    </source>
</evidence>
<keyword evidence="3" id="KW-1185">Reference proteome</keyword>
<name>A0AAV7JBS2_9METZ</name>
<sequence>MDNRSGNPLSPPRFNNSTIDSPQAVPSLPDDYSSSISDDLPPFANTRLSQGSFTLLPLHSMQHDYLCNQPTYESSNSEFIAEVLTLTSPEKLDTLGAPSPIVVPSLD</sequence>
<feature type="compositionally biased region" description="Polar residues" evidence="1">
    <location>
        <begin position="1"/>
        <end position="21"/>
    </location>
</feature>
<feature type="region of interest" description="Disordered" evidence="1">
    <location>
        <begin position="1"/>
        <end position="40"/>
    </location>
</feature>
<comment type="caution">
    <text evidence="2">The sequence shown here is derived from an EMBL/GenBank/DDBJ whole genome shotgun (WGS) entry which is preliminary data.</text>
</comment>
<protein>
    <submittedName>
        <fullName evidence="2">Uncharacterized protein</fullName>
    </submittedName>
</protein>
<reference evidence="2 3" key="1">
    <citation type="journal article" date="2023" name="BMC Biol.">
        <title>The compact genome of the sponge Oopsacas minuta (Hexactinellida) is lacking key metazoan core genes.</title>
        <authorList>
            <person name="Santini S."/>
            <person name="Schenkelaars Q."/>
            <person name="Jourda C."/>
            <person name="Duchesne M."/>
            <person name="Belahbib H."/>
            <person name="Rocher C."/>
            <person name="Selva M."/>
            <person name="Riesgo A."/>
            <person name="Vervoort M."/>
            <person name="Leys S.P."/>
            <person name="Kodjabachian L."/>
            <person name="Le Bivic A."/>
            <person name="Borchiellini C."/>
            <person name="Claverie J.M."/>
            <person name="Renard E."/>
        </authorList>
    </citation>
    <scope>NUCLEOTIDE SEQUENCE [LARGE SCALE GENOMIC DNA]</scope>
    <source>
        <strain evidence="2">SPO-2</strain>
    </source>
</reference>
<organism evidence="2 3">
    <name type="scientific">Oopsacas minuta</name>
    <dbReference type="NCBI Taxonomy" id="111878"/>
    <lineage>
        <taxon>Eukaryota</taxon>
        <taxon>Metazoa</taxon>
        <taxon>Porifera</taxon>
        <taxon>Hexactinellida</taxon>
        <taxon>Hexasterophora</taxon>
        <taxon>Lyssacinosida</taxon>
        <taxon>Leucopsacidae</taxon>
        <taxon>Oopsacas</taxon>
    </lineage>
</organism>
<dbReference type="EMBL" id="JAKMXF010000361">
    <property type="protein sequence ID" value="KAI6646173.1"/>
    <property type="molecule type" value="Genomic_DNA"/>
</dbReference>
<dbReference type="AlphaFoldDB" id="A0AAV7JBS2"/>
<evidence type="ECO:0000313" key="3">
    <source>
        <dbReference type="Proteomes" id="UP001165289"/>
    </source>
</evidence>